<dbReference type="KEGG" id="pbh:AAW51_3144"/>
<name>A0A0G3BTK6_9BURK</name>
<organism evidence="2 3">
    <name type="scientific">Caldimonas brevitalea</name>
    <dbReference type="NCBI Taxonomy" id="413882"/>
    <lineage>
        <taxon>Bacteria</taxon>
        <taxon>Pseudomonadati</taxon>
        <taxon>Pseudomonadota</taxon>
        <taxon>Betaproteobacteria</taxon>
        <taxon>Burkholderiales</taxon>
        <taxon>Sphaerotilaceae</taxon>
        <taxon>Caldimonas</taxon>
    </lineage>
</organism>
<proteinExistence type="predicted"/>
<keyword evidence="1" id="KW-0472">Membrane</keyword>
<protein>
    <submittedName>
        <fullName evidence="2">Uncharacterized protein</fullName>
    </submittedName>
</protein>
<keyword evidence="1" id="KW-1133">Transmembrane helix</keyword>
<sequence>MKILRWLLPVVAVLLGAYAAAWIGGLVGSITGPHASFDDLTQSSAWGFLIAAAILCPLLGWAGWRIGNRKR</sequence>
<dbReference type="Proteomes" id="UP000035352">
    <property type="component" value="Chromosome"/>
</dbReference>
<dbReference type="AlphaFoldDB" id="A0A0G3BTK6"/>
<evidence type="ECO:0000313" key="3">
    <source>
        <dbReference type="Proteomes" id="UP000035352"/>
    </source>
</evidence>
<evidence type="ECO:0000256" key="1">
    <source>
        <dbReference type="SAM" id="Phobius"/>
    </source>
</evidence>
<reference evidence="2 3" key="1">
    <citation type="submission" date="2015-05" db="EMBL/GenBank/DDBJ databases">
        <authorList>
            <person name="Tang B."/>
            <person name="Yu Y."/>
        </authorList>
    </citation>
    <scope>NUCLEOTIDE SEQUENCE [LARGE SCALE GENOMIC DNA]</scope>
    <source>
        <strain evidence="2 3">DSM 7029</strain>
    </source>
</reference>
<keyword evidence="3" id="KW-1185">Reference proteome</keyword>
<gene>
    <name evidence="2" type="ORF">AAW51_3144</name>
</gene>
<keyword evidence="1" id="KW-0812">Transmembrane</keyword>
<feature type="transmembrane region" description="Helical" evidence="1">
    <location>
        <begin position="45"/>
        <end position="64"/>
    </location>
</feature>
<dbReference type="EMBL" id="CP011371">
    <property type="protein sequence ID" value="AKJ29835.1"/>
    <property type="molecule type" value="Genomic_DNA"/>
</dbReference>
<accession>A0A0G3BTK6</accession>
<dbReference type="RefSeq" id="WP_047195354.1">
    <property type="nucleotide sequence ID" value="NZ_CP011371.1"/>
</dbReference>
<evidence type="ECO:0000313" key="2">
    <source>
        <dbReference type="EMBL" id="AKJ29835.1"/>
    </source>
</evidence>